<gene>
    <name evidence="2" type="ORF">SAMN05660464_1047</name>
</gene>
<dbReference type="Proteomes" id="UP000198857">
    <property type="component" value="Unassembled WGS sequence"/>
</dbReference>
<dbReference type="STRING" id="1523247.SAMN05660464_1047"/>
<evidence type="ECO:0000313" key="3">
    <source>
        <dbReference type="Proteomes" id="UP000198857"/>
    </source>
</evidence>
<protein>
    <submittedName>
        <fullName evidence="2">Uncharacterized protein</fullName>
    </submittedName>
</protein>
<accession>A0A1I5JUF4</accession>
<reference evidence="3" key="1">
    <citation type="submission" date="2016-10" db="EMBL/GenBank/DDBJ databases">
        <authorList>
            <person name="Varghese N."/>
            <person name="Submissions S."/>
        </authorList>
    </citation>
    <scope>NUCLEOTIDE SEQUENCE [LARGE SCALE GENOMIC DNA]</scope>
    <source>
        <strain evidence="3">DSM 44208</strain>
    </source>
</reference>
<organism evidence="2 3">
    <name type="scientific">Geodermatophilus dictyosporus</name>
    <dbReference type="NCBI Taxonomy" id="1523247"/>
    <lineage>
        <taxon>Bacteria</taxon>
        <taxon>Bacillati</taxon>
        <taxon>Actinomycetota</taxon>
        <taxon>Actinomycetes</taxon>
        <taxon>Geodermatophilales</taxon>
        <taxon>Geodermatophilaceae</taxon>
        <taxon>Geodermatophilus</taxon>
    </lineage>
</organism>
<evidence type="ECO:0000256" key="1">
    <source>
        <dbReference type="SAM" id="MobiDB-lite"/>
    </source>
</evidence>
<keyword evidence="3" id="KW-1185">Reference proteome</keyword>
<sequence length="45" mass="4785">MGTEVADPPEDAPHPDEPTRRSLVDGCAGPAPCRRGPVPPRAPRR</sequence>
<proteinExistence type="predicted"/>
<evidence type="ECO:0000313" key="2">
    <source>
        <dbReference type="EMBL" id="SFO76385.1"/>
    </source>
</evidence>
<name>A0A1I5JUF4_9ACTN</name>
<dbReference type="EMBL" id="FOWQ01000001">
    <property type="protein sequence ID" value="SFO76385.1"/>
    <property type="molecule type" value="Genomic_DNA"/>
</dbReference>
<dbReference type="AlphaFoldDB" id="A0A1I5JUF4"/>
<feature type="region of interest" description="Disordered" evidence="1">
    <location>
        <begin position="1"/>
        <end position="45"/>
    </location>
</feature>
<feature type="compositionally biased region" description="Basic and acidic residues" evidence="1">
    <location>
        <begin position="11"/>
        <end position="23"/>
    </location>
</feature>